<evidence type="ECO:0000313" key="2">
    <source>
        <dbReference type="Proteomes" id="UP001567538"/>
    </source>
</evidence>
<dbReference type="Proteomes" id="UP001567538">
    <property type="component" value="Unassembled WGS sequence"/>
</dbReference>
<protein>
    <submittedName>
        <fullName evidence="1">Uncharacterized protein</fullName>
    </submittedName>
</protein>
<sequence length="73" mass="8328">MKSDAISNGFLAKVIYILTPTTHPSQISHTLLPLSPPPLSMPPIPPVRRRFPSPLRRWFPSPLRRLPFSIMRT</sequence>
<reference evidence="1 2" key="1">
    <citation type="submission" date="2024-06" db="EMBL/GenBank/DDBJ databases">
        <title>A chromosome level genome sequence of Diviner's sage (Salvia divinorum).</title>
        <authorList>
            <person name="Ford S.A."/>
            <person name="Ro D.-K."/>
            <person name="Ness R.W."/>
            <person name="Phillips M.A."/>
        </authorList>
    </citation>
    <scope>NUCLEOTIDE SEQUENCE [LARGE SCALE GENOMIC DNA]</scope>
    <source>
        <strain evidence="1">SAF-2024a</strain>
        <tissue evidence="1">Leaf</tissue>
    </source>
</reference>
<dbReference type="AlphaFoldDB" id="A0ABD1G0Y3"/>
<evidence type="ECO:0000313" key="1">
    <source>
        <dbReference type="EMBL" id="KAL1536844.1"/>
    </source>
</evidence>
<accession>A0ABD1G0Y3</accession>
<proteinExistence type="predicted"/>
<gene>
    <name evidence="1" type="ORF">AAHA92_29426</name>
</gene>
<dbReference type="EMBL" id="JBEAFC010000011">
    <property type="protein sequence ID" value="KAL1536844.1"/>
    <property type="molecule type" value="Genomic_DNA"/>
</dbReference>
<organism evidence="1 2">
    <name type="scientific">Salvia divinorum</name>
    <name type="common">Maria pastora</name>
    <name type="synonym">Diviner's sage</name>
    <dbReference type="NCBI Taxonomy" id="28513"/>
    <lineage>
        <taxon>Eukaryota</taxon>
        <taxon>Viridiplantae</taxon>
        <taxon>Streptophyta</taxon>
        <taxon>Embryophyta</taxon>
        <taxon>Tracheophyta</taxon>
        <taxon>Spermatophyta</taxon>
        <taxon>Magnoliopsida</taxon>
        <taxon>eudicotyledons</taxon>
        <taxon>Gunneridae</taxon>
        <taxon>Pentapetalae</taxon>
        <taxon>asterids</taxon>
        <taxon>lamiids</taxon>
        <taxon>Lamiales</taxon>
        <taxon>Lamiaceae</taxon>
        <taxon>Nepetoideae</taxon>
        <taxon>Mentheae</taxon>
        <taxon>Salviinae</taxon>
        <taxon>Salvia</taxon>
        <taxon>Salvia subgen. Calosphace</taxon>
    </lineage>
</organism>
<comment type="caution">
    <text evidence="1">The sequence shown here is derived from an EMBL/GenBank/DDBJ whole genome shotgun (WGS) entry which is preliminary data.</text>
</comment>
<keyword evidence="2" id="KW-1185">Reference proteome</keyword>
<name>A0ABD1G0Y3_SALDI</name>